<reference evidence="4" key="1">
    <citation type="submission" date="2010-07" db="EMBL/GenBank/DDBJ databases">
        <authorList>
            <consortium name="CONSOLIDER consortium CSD2007-00005"/>
            <person name="Guazzaroni M.-E."/>
            <person name="Richter M."/>
            <person name="Garcia-Salamanca A."/>
            <person name="Yarza P."/>
            <person name="Ferrer M."/>
        </authorList>
    </citation>
    <scope>NUCLEOTIDE SEQUENCE</scope>
</reference>
<dbReference type="PANTHER" id="PTHR24095">
    <property type="entry name" value="ACETYL-COENZYME A SYNTHETASE"/>
    <property type="match status" value="1"/>
</dbReference>
<sequence length="189" mass="21035">MADIESVMNETRVFEPSAEFKAQANVSGMDSYNALCAQADKDYEGFWAKLARDLVVWKKPFTKVLDESNVPFYKWFEDGELNVSWNCLDKHLATQPNKVAIIFEADDGSVTKVTYQDLYHRVCKFANALKSLGVTKGDRVIIYLPMSIEAVVAMQACARIGAIHSVVFGGFSAKSIHERIVDASAKLIS</sequence>
<proteinExistence type="inferred from homology"/>
<feature type="domain" description="Acetyl-coenzyme A synthetase N-terminal" evidence="3">
    <location>
        <begin position="32"/>
        <end position="87"/>
    </location>
</feature>
<reference evidence="4" key="2">
    <citation type="journal article" date="2011" name="Microb. Ecol.">
        <title>Taxonomic and Functional Metagenomic Profiling of the Microbial Community in the Anoxic Sediment of a Sub-saline Shallow Lake (Laguna de Carrizo, Central Spain).</title>
        <authorList>
            <person name="Ferrer M."/>
            <person name="Guazzaroni M.E."/>
            <person name="Richter M."/>
            <person name="Garcia-Salamanca A."/>
            <person name="Yarza P."/>
            <person name="Suarez-Suarez A."/>
            <person name="Solano J."/>
            <person name="Alcaide M."/>
            <person name="van Dillewijn P."/>
            <person name="Molina-Henares M.A."/>
            <person name="Lopez-Cortes N."/>
            <person name="Al-Ramahi Y."/>
            <person name="Guerrero C."/>
            <person name="Acosta A."/>
            <person name="de Eugenio L.I."/>
            <person name="Martinez V."/>
            <person name="Marques S."/>
            <person name="Rojo F."/>
            <person name="Santero E."/>
            <person name="Genilloud O."/>
            <person name="Perez-Perez J."/>
            <person name="Rossello-Mora R."/>
            <person name="Ramos J.L."/>
        </authorList>
    </citation>
    <scope>NUCLEOTIDE SEQUENCE</scope>
</reference>
<dbReference type="GO" id="GO:0003987">
    <property type="term" value="F:acetate-CoA ligase activity"/>
    <property type="evidence" value="ECO:0007669"/>
    <property type="project" value="UniProtKB-EC"/>
</dbReference>
<evidence type="ECO:0000259" key="3">
    <source>
        <dbReference type="Pfam" id="PF16177"/>
    </source>
</evidence>
<dbReference type="InterPro" id="IPR032387">
    <property type="entry name" value="ACAS_N"/>
</dbReference>
<dbReference type="Pfam" id="PF00501">
    <property type="entry name" value="AMP-binding"/>
    <property type="match status" value="1"/>
</dbReference>
<dbReference type="PANTHER" id="PTHR24095:SF14">
    <property type="entry name" value="ACETYL-COENZYME A SYNTHETASE 1"/>
    <property type="match status" value="1"/>
</dbReference>
<dbReference type="Gene3D" id="3.40.50.12780">
    <property type="entry name" value="N-terminal domain of ligase-like"/>
    <property type="match status" value="1"/>
</dbReference>
<dbReference type="EC" id="6.2.1.1" evidence="4"/>
<evidence type="ECO:0000313" key="4">
    <source>
        <dbReference type="EMBL" id="EFK97081.1"/>
    </source>
</evidence>
<dbReference type="EMBL" id="ADZX01000356">
    <property type="protein sequence ID" value="EFK97081.1"/>
    <property type="molecule type" value="Genomic_DNA"/>
</dbReference>
<dbReference type="Pfam" id="PF16177">
    <property type="entry name" value="ACAS_N"/>
    <property type="match status" value="1"/>
</dbReference>
<keyword evidence="4" id="KW-0436">Ligase</keyword>
<protein>
    <submittedName>
        <fullName evidence="4">Acetyl-coenzyme A synthetase</fullName>
        <ecNumber evidence="4">6.2.1.1</ecNumber>
    </submittedName>
</protein>
<accession>D9PH54</accession>
<gene>
    <name evidence="4" type="primary">acsA</name>
    <name evidence="4" type="ORF">LDC_0853</name>
</gene>
<dbReference type="InterPro" id="IPR000873">
    <property type="entry name" value="AMP-dep_synth/lig_dom"/>
</dbReference>
<dbReference type="GO" id="GO:0006085">
    <property type="term" value="P:acetyl-CoA biosynthetic process"/>
    <property type="evidence" value="ECO:0007669"/>
    <property type="project" value="TreeGrafter"/>
</dbReference>
<comment type="similarity">
    <text evidence="1">Belongs to the ATP-dependent AMP-binding enzyme family.</text>
</comment>
<evidence type="ECO:0000259" key="2">
    <source>
        <dbReference type="Pfam" id="PF00501"/>
    </source>
</evidence>
<dbReference type="SUPFAM" id="SSF56801">
    <property type="entry name" value="Acetyl-CoA synthetase-like"/>
    <property type="match status" value="1"/>
</dbReference>
<organism evidence="4">
    <name type="scientific">sediment metagenome</name>
    <dbReference type="NCBI Taxonomy" id="749907"/>
    <lineage>
        <taxon>unclassified sequences</taxon>
        <taxon>metagenomes</taxon>
        <taxon>ecological metagenomes</taxon>
    </lineage>
</organism>
<evidence type="ECO:0000256" key="1">
    <source>
        <dbReference type="ARBA" id="ARBA00006432"/>
    </source>
</evidence>
<dbReference type="InterPro" id="IPR042099">
    <property type="entry name" value="ANL_N_sf"/>
</dbReference>
<dbReference type="AlphaFoldDB" id="D9PH54"/>
<comment type="caution">
    <text evidence="4">The sequence shown here is derived from an EMBL/GenBank/DDBJ whole genome shotgun (WGS) entry which is preliminary data.</text>
</comment>
<feature type="domain" description="AMP-dependent synthetase/ligase" evidence="2">
    <location>
        <begin position="89"/>
        <end position="188"/>
    </location>
</feature>
<name>D9PH54_9ZZZZ</name>